<dbReference type="AlphaFoldDB" id="A0A921I9D1"/>
<protein>
    <recommendedName>
        <fullName evidence="3">Lipoprotein</fullName>
    </recommendedName>
</protein>
<evidence type="ECO:0008006" key="3">
    <source>
        <dbReference type="Google" id="ProtNLM"/>
    </source>
</evidence>
<proteinExistence type="predicted"/>
<accession>A0A921I9D1</accession>
<evidence type="ECO:0000313" key="2">
    <source>
        <dbReference type="Proteomes" id="UP000747074"/>
    </source>
</evidence>
<dbReference type="EMBL" id="DYVL01000148">
    <property type="protein sequence ID" value="HJG12709.1"/>
    <property type="molecule type" value="Genomic_DNA"/>
</dbReference>
<organism evidence="1 2">
    <name type="scientific">Bacteroides xylanisolvens</name>
    <dbReference type="NCBI Taxonomy" id="371601"/>
    <lineage>
        <taxon>Bacteria</taxon>
        <taxon>Pseudomonadati</taxon>
        <taxon>Bacteroidota</taxon>
        <taxon>Bacteroidia</taxon>
        <taxon>Bacteroidales</taxon>
        <taxon>Bacteroidaceae</taxon>
        <taxon>Bacteroides</taxon>
    </lineage>
</organism>
<dbReference type="PROSITE" id="PS51257">
    <property type="entry name" value="PROKAR_LIPOPROTEIN"/>
    <property type="match status" value="1"/>
</dbReference>
<reference evidence="1" key="2">
    <citation type="submission" date="2021-09" db="EMBL/GenBank/DDBJ databases">
        <authorList>
            <person name="Gilroy R."/>
        </authorList>
    </citation>
    <scope>NUCLEOTIDE SEQUENCE</scope>
    <source>
        <strain evidence="1">CHK154-13316</strain>
    </source>
</reference>
<dbReference type="Proteomes" id="UP000747074">
    <property type="component" value="Unassembled WGS sequence"/>
</dbReference>
<name>A0A921I9D1_9BACE</name>
<gene>
    <name evidence="1" type="ORF">K8V07_12395</name>
</gene>
<reference evidence="1" key="1">
    <citation type="journal article" date="2021" name="PeerJ">
        <title>Extensive microbial diversity within the chicken gut microbiome revealed by metagenomics and culture.</title>
        <authorList>
            <person name="Gilroy R."/>
            <person name="Ravi A."/>
            <person name="Getino M."/>
            <person name="Pursley I."/>
            <person name="Horton D.L."/>
            <person name="Alikhan N.F."/>
            <person name="Baker D."/>
            <person name="Gharbi K."/>
            <person name="Hall N."/>
            <person name="Watson M."/>
            <person name="Adriaenssens E.M."/>
            <person name="Foster-Nyarko E."/>
            <person name="Jarju S."/>
            <person name="Secka A."/>
            <person name="Antonio M."/>
            <person name="Oren A."/>
            <person name="Chaudhuri R.R."/>
            <person name="La Ragione R."/>
            <person name="Hildebrand F."/>
            <person name="Pallen M.J."/>
        </authorList>
    </citation>
    <scope>NUCLEOTIDE SEQUENCE</scope>
    <source>
        <strain evidence="1">CHK154-13316</strain>
    </source>
</reference>
<evidence type="ECO:0000313" key="1">
    <source>
        <dbReference type="EMBL" id="HJG12709.1"/>
    </source>
</evidence>
<comment type="caution">
    <text evidence="1">The sequence shown here is derived from an EMBL/GenBank/DDBJ whole genome shotgun (WGS) entry which is preliminary data.</text>
</comment>
<sequence>MKHSTQLIRSLLGLTILLASCQVDDSLDILSDSEAQLFVSEACNYYEQTISEAAEKSKLVQNKNMSPGEVTPCWHKAHIKQDANYEYVYVPIIAGNNYIRRVKIGKE</sequence>